<feature type="domain" description="BPTI/Kunitz inhibitor" evidence="9">
    <location>
        <begin position="110"/>
        <end position="160"/>
    </location>
</feature>
<dbReference type="InterPro" id="IPR020901">
    <property type="entry name" value="Prtase_inh_Kunz-CS"/>
</dbReference>
<keyword evidence="3" id="KW-0800">Toxin</keyword>
<keyword evidence="2" id="KW-0964">Secreted</keyword>
<dbReference type="EMBL" id="GACK01000961">
    <property type="protein sequence ID" value="JAA64073.1"/>
    <property type="molecule type" value="mRNA"/>
</dbReference>
<organism evidence="10">
    <name type="scientific">Rhipicephalus pulchellus</name>
    <name type="common">Yellow backed tick</name>
    <name type="synonym">Dermacentor pulchellus</name>
    <dbReference type="NCBI Taxonomy" id="72859"/>
    <lineage>
        <taxon>Eukaryota</taxon>
        <taxon>Metazoa</taxon>
        <taxon>Ecdysozoa</taxon>
        <taxon>Arthropoda</taxon>
        <taxon>Chelicerata</taxon>
        <taxon>Arachnida</taxon>
        <taxon>Acari</taxon>
        <taxon>Parasitiformes</taxon>
        <taxon>Ixodida</taxon>
        <taxon>Ixodoidea</taxon>
        <taxon>Ixodidae</taxon>
        <taxon>Rhipicephalinae</taxon>
        <taxon>Rhipicephalus</taxon>
        <taxon>Rhipicephalus</taxon>
    </lineage>
</organism>
<feature type="domain" description="BPTI/Kunitz inhibitor" evidence="9">
    <location>
        <begin position="49"/>
        <end position="99"/>
    </location>
</feature>
<evidence type="ECO:0000256" key="2">
    <source>
        <dbReference type="ARBA" id="ARBA00022525"/>
    </source>
</evidence>
<accession>L7MLE5</accession>
<dbReference type="AlphaFoldDB" id="L7MLE5"/>
<keyword evidence="4" id="KW-0646">Protease inhibitor</keyword>
<evidence type="ECO:0000256" key="8">
    <source>
        <dbReference type="SAM" id="Phobius"/>
    </source>
</evidence>
<keyword evidence="8" id="KW-1133">Transmembrane helix</keyword>
<dbReference type="SMART" id="SM00131">
    <property type="entry name" value="KU"/>
    <property type="match status" value="3"/>
</dbReference>
<dbReference type="InterPro" id="IPR002223">
    <property type="entry name" value="Kunitz_BPTI"/>
</dbReference>
<dbReference type="GO" id="GO:0005615">
    <property type="term" value="C:extracellular space"/>
    <property type="evidence" value="ECO:0007669"/>
    <property type="project" value="TreeGrafter"/>
</dbReference>
<reference evidence="10" key="1">
    <citation type="submission" date="2012-11" db="EMBL/GenBank/DDBJ databases">
        <authorList>
            <person name="Lucero-Rivera Y.E."/>
            <person name="Tovar-Ramirez D."/>
        </authorList>
    </citation>
    <scope>NUCLEOTIDE SEQUENCE</scope>
    <source>
        <tissue evidence="10">Salivary gland</tissue>
    </source>
</reference>
<keyword evidence="8" id="KW-0472">Membrane</keyword>
<feature type="transmembrane region" description="Helical" evidence="8">
    <location>
        <begin position="12"/>
        <end position="32"/>
    </location>
</feature>
<dbReference type="InterPro" id="IPR050098">
    <property type="entry name" value="TFPI/VKTCI-like"/>
</dbReference>
<dbReference type="PROSITE" id="PS00280">
    <property type="entry name" value="BPTI_KUNITZ_1"/>
    <property type="match status" value="1"/>
</dbReference>
<feature type="non-terminal residue" evidence="10">
    <location>
        <position position="1"/>
    </location>
</feature>
<name>L7MLE5_RHIPC</name>
<dbReference type="PANTHER" id="PTHR10083:SF217">
    <property type="entry name" value="BOOPHILIN-H2"/>
    <property type="match status" value="1"/>
</dbReference>
<keyword evidence="6" id="KW-1015">Disulfide bond</keyword>
<dbReference type="GO" id="GO:0004867">
    <property type="term" value="F:serine-type endopeptidase inhibitor activity"/>
    <property type="evidence" value="ECO:0007669"/>
    <property type="project" value="UniProtKB-KW"/>
</dbReference>
<evidence type="ECO:0000259" key="9">
    <source>
        <dbReference type="PROSITE" id="PS50279"/>
    </source>
</evidence>
<dbReference type="PANTHER" id="PTHR10083">
    <property type="entry name" value="KUNITZ-TYPE PROTEASE INHIBITOR-RELATED"/>
    <property type="match status" value="1"/>
</dbReference>
<dbReference type="Gene3D" id="4.10.410.10">
    <property type="entry name" value="Pancreatic trypsin inhibitor Kunitz domain"/>
    <property type="match status" value="3"/>
</dbReference>
<proteinExistence type="evidence at transcript level"/>
<dbReference type="InterPro" id="IPR036880">
    <property type="entry name" value="Kunitz_BPTI_sf"/>
</dbReference>
<feature type="region of interest" description="Disordered" evidence="7">
    <location>
        <begin position="311"/>
        <end position="348"/>
    </location>
</feature>
<feature type="domain" description="BPTI/Kunitz inhibitor" evidence="9">
    <location>
        <begin position="170"/>
        <end position="220"/>
    </location>
</feature>
<keyword evidence="8" id="KW-0812">Transmembrane</keyword>
<protein>
    <submittedName>
        <fullName evidence="10">Putative trilaris</fullName>
    </submittedName>
</protein>
<evidence type="ECO:0000256" key="5">
    <source>
        <dbReference type="ARBA" id="ARBA00022900"/>
    </source>
</evidence>
<evidence type="ECO:0000256" key="4">
    <source>
        <dbReference type="ARBA" id="ARBA00022690"/>
    </source>
</evidence>
<dbReference type="Pfam" id="PF00014">
    <property type="entry name" value="Kunitz_BPTI"/>
    <property type="match status" value="3"/>
</dbReference>
<comment type="subcellular location">
    <subcellularLocation>
        <location evidence="1">Secreted</location>
    </subcellularLocation>
</comment>
<evidence type="ECO:0000256" key="6">
    <source>
        <dbReference type="ARBA" id="ARBA00023157"/>
    </source>
</evidence>
<evidence type="ECO:0000313" key="10">
    <source>
        <dbReference type="EMBL" id="JAA64073.1"/>
    </source>
</evidence>
<reference evidence="10" key="2">
    <citation type="journal article" date="2015" name="J. Proteomics">
        <title>Sexual differences in the sialomes of the zebra tick, Rhipicephalus pulchellus.</title>
        <authorList>
            <person name="Tan A.W."/>
            <person name="Francischetti I.M."/>
            <person name="Slovak M."/>
            <person name="Kini R.M."/>
            <person name="Ribeiro J.M."/>
        </authorList>
    </citation>
    <scope>NUCLEOTIDE SEQUENCE</scope>
    <source>
        <tissue evidence="10">Salivary gland</tissue>
    </source>
</reference>
<evidence type="ECO:0000256" key="1">
    <source>
        <dbReference type="ARBA" id="ARBA00004613"/>
    </source>
</evidence>
<dbReference type="SUPFAM" id="SSF57362">
    <property type="entry name" value="BPTI-like"/>
    <property type="match status" value="3"/>
</dbReference>
<evidence type="ECO:0000256" key="7">
    <source>
        <dbReference type="SAM" id="MobiDB-lite"/>
    </source>
</evidence>
<sequence length="360" mass="38824">VNCPVGHTRLAMKLLCSCIILSVFISCVCGFLKLGKTAKKPKPIVPSFCLKPPFNSKCQPLKSHWYYDPREKLCKPIAAGFCSGGSNRFASRKKCLEICQPHSKILNSQCVKLPTTVRCGTAQYAWYFDASANSCKMFTYSACSSTGNLFLTELKCQGVCLPKTKPKPLCSADPVSDTCLLRRKHFYFSYKTNMCMQFPKKGCGKGTNSFATFDKCIETCSYNESTMGCPTCEQKTQAVLPPKANPAVTNPVGPVTPLFPPAASIPHSPPNVSVNFIPNGRPVKPALPSSPMLPSTPNLTLPTNQASLPGAPAQTGNISPTAPTIKPGAPVKPPMHTPTSTNNQGKRVAYPLRQGFHTSG</sequence>
<evidence type="ECO:0000256" key="3">
    <source>
        <dbReference type="ARBA" id="ARBA00022656"/>
    </source>
</evidence>
<dbReference type="PROSITE" id="PS50279">
    <property type="entry name" value="BPTI_KUNITZ_2"/>
    <property type="match status" value="3"/>
</dbReference>
<keyword evidence="5" id="KW-0722">Serine protease inhibitor</keyword>